<sequence>MTASTTSHALDWIAVDWGTTSLRAWAVAADGSVIAQASSDKGMGKIGRADYEPALLELVGPWIEGASGSIPVIVCGMAGARQGWKEAAYRSVPCQPVAGEALTPVETADRRLTVGIVPGLCQAKPEDVMRGEETQLAGLLAGRAIEDASVCLPGTHSKWVSIDAGRVARFTTVMTGELFALIGGQSILRHSVGGSGDREPGPGFLDAVDQAIADPASLTSSLFSIRARSLLAEASPEDGSDILSGLLIGTEIAACRPYWQDRPVHLIGAGPLVARYAAALQRAGARTIVEDGSGLTLAGLARVRAGMKEIAA</sequence>
<dbReference type="GO" id="GO:0034194">
    <property type="term" value="P:D-galactonate catabolic process"/>
    <property type="evidence" value="ECO:0007669"/>
    <property type="project" value="InterPro"/>
</dbReference>
<proteinExistence type="predicted"/>
<evidence type="ECO:0000313" key="1">
    <source>
        <dbReference type="EMBL" id="TDH37636.1"/>
    </source>
</evidence>
<dbReference type="InterPro" id="IPR043129">
    <property type="entry name" value="ATPase_NBD"/>
</dbReference>
<dbReference type="InterPro" id="IPR042258">
    <property type="entry name" value="DGOK_N"/>
</dbReference>
<dbReference type="InterPro" id="IPR007729">
    <property type="entry name" value="DGOK"/>
</dbReference>
<dbReference type="GO" id="GO:0008671">
    <property type="term" value="F:2-dehydro-3-deoxygalactonokinase activity"/>
    <property type="evidence" value="ECO:0007669"/>
    <property type="project" value="InterPro"/>
</dbReference>
<dbReference type="Proteomes" id="UP000295131">
    <property type="component" value="Unassembled WGS sequence"/>
</dbReference>
<dbReference type="AlphaFoldDB" id="A0A4R5PL32"/>
<comment type="caution">
    <text evidence="1">The sequence shown here is derived from an EMBL/GenBank/DDBJ whole genome shotgun (WGS) entry which is preliminary data.</text>
</comment>
<keyword evidence="1" id="KW-0418">Kinase</keyword>
<gene>
    <name evidence="1" type="ORF">E2A64_00355</name>
</gene>
<organism evidence="1 2">
    <name type="scientific">Pseudohoeflea suaedae</name>
    <dbReference type="NCBI Taxonomy" id="877384"/>
    <lineage>
        <taxon>Bacteria</taxon>
        <taxon>Pseudomonadati</taxon>
        <taxon>Pseudomonadota</taxon>
        <taxon>Alphaproteobacteria</taxon>
        <taxon>Hyphomicrobiales</taxon>
        <taxon>Rhizobiaceae</taxon>
        <taxon>Pseudohoeflea</taxon>
    </lineage>
</organism>
<dbReference type="Pfam" id="PF05035">
    <property type="entry name" value="DGOK"/>
    <property type="match status" value="1"/>
</dbReference>
<keyword evidence="1" id="KW-0808">Transferase</keyword>
<dbReference type="Gene3D" id="3.30.420.310">
    <property type="entry name" value="2-keto-3-deoxy-galactonokinase, C-terminal domain"/>
    <property type="match status" value="1"/>
</dbReference>
<accession>A0A4R5PL32</accession>
<keyword evidence="2" id="KW-1185">Reference proteome</keyword>
<reference evidence="1 2" key="1">
    <citation type="journal article" date="2013" name="Int. J. Syst. Evol. Microbiol.">
        <title>Hoeflea suaedae sp. nov., an endophytic bacterium isolated from the root of the halophyte Suaeda maritima.</title>
        <authorList>
            <person name="Chung E.J."/>
            <person name="Park J.A."/>
            <person name="Pramanik P."/>
            <person name="Bibi F."/>
            <person name="Jeon C.O."/>
            <person name="Chung Y.R."/>
        </authorList>
    </citation>
    <scope>NUCLEOTIDE SEQUENCE [LARGE SCALE GENOMIC DNA]</scope>
    <source>
        <strain evidence="1 2">YC6898</strain>
    </source>
</reference>
<dbReference type="Gene3D" id="3.30.420.300">
    <property type="entry name" value="2-keto-3-deoxy-galactonokinase, substrate binding domain"/>
    <property type="match status" value="1"/>
</dbReference>
<protein>
    <submittedName>
        <fullName evidence="1">2-dehydro-3-deoxygalactonokinase</fullName>
    </submittedName>
</protein>
<name>A0A4R5PL32_9HYPH</name>
<dbReference type="EMBL" id="SMSI01000001">
    <property type="protein sequence ID" value="TDH37636.1"/>
    <property type="molecule type" value="Genomic_DNA"/>
</dbReference>
<dbReference type="RefSeq" id="WP_133282474.1">
    <property type="nucleotide sequence ID" value="NZ_SMSI01000001.1"/>
</dbReference>
<evidence type="ECO:0000313" key="2">
    <source>
        <dbReference type="Proteomes" id="UP000295131"/>
    </source>
</evidence>
<dbReference type="SUPFAM" id="SSF53067">
    <property type="entry name" value="Actin-like ATPase domain"/>
    <property type="match status" value="1"/>
</dbReference>
<dbReference type="OrthoDB" id="256574at2"/>
<dbReference type="InterPro" id="IPR042257">
    <property type="entry name" value="DGOK_C"/>
</dbReference>
<dbReference type="CDD" id="cd24012">
    <property type="entry name" value="ASKHA_NBD_KDGal-kinase"/>
    <property type="match status" value="1"/>
</dbReference>